<accession>A0A1H4IYC9</accession>
<evidence type="ECO:0000313" key="2">
    <source>
        <dbReference type="Proteomes" id="UP000199064"/>
    </source>
</evidence>
<evidence type="ECO:0000313" key="1">
    <source>
        <dbReference type="EMBL" id="SEB38835.1"/>
    </source>
</evidence>
<sequence length="54" mass="6009">MHDIILIGLIFVTSTAATITGDEYVLGMNSSQIVLFFSSMLLAKTIANHIRKRR</sequence>
<reference evidence="2" key="1">
    <citation type="submission" date="2016-10" db="EMBL/GenBank/DDBJ databases">
        <authorList>
            <person name="Varghese N."/>
            <person name="Submissions S."/>
        </authorList>
    </citation>
    <scope>NUCLEOTIDE SEQUENCE [LARGE SCALE GENOMIC DNA]</scope>
    <source>
        <strain evidence="2">ES.061</strain>
    </source>
</reference>
<proteinExistence type="predicted"/>
<dbReference type="EMBL" id="FNSL01000001">
    <property type="protein sequence ID" value="SEB38835.1"/>
    <property type="molecule type" value="Genomic_DNA"/>
</dbReference>
<organism evidence="1 2">
    <name type="scientific">Nitratireductor aquibiodomus</name>
    <dbReference type="NCBI Taxonomy" id="204799"/>
    <lineage>
        <taxon>Bacteria</taxon>
        <taxon>Pseudomonadati</taxon>
        <taxon>Pseudomonadota</taxon>
        <taxon>Alphaproteobacteria</taxon>
        <taxon>Hyphomicrobiales</taxon>
        <taxon>Phyllobacteriaceae</taxon>
        <taxon>Nitratireductor</taxon>
    </lineage>
</organism>
<gene>
    <name evidence="1" type="ORF">SAMN05216452_0742</name>
</gene>
<protein>
    <submittedName>
        <fullName evidence="1">Uncharacterized protein</fullName>
    </submittedName>
</protein>
<keyword evidence="2" id="KW-1185">Reference proteome</keyword>
<dbReference type="AlphaFoldDB" id="A0A1H4IYC9"/>
<name>A0A1H4IYC9_9HYPH</name>
<dbReference type="Proteomes" id="UP000199064">
    <property type="component" value="Unassembled WGS sequence"/>
</dbReference>